<evidence type="ECO:0000313" key="4">
    <source>
        <dbReference type="EMBL" id="EKM58311.1"/>
    </source>
</evidence>
<evidence type="ECO:0000256" key="2">
    <source>
        <dbReference type="SAM" id="Phobius"/>
    </source>
</evidence>
<dbReference type="AlphaFoldDB" id="K5V6K0"/>
<proteinExistence type="predicted"/>
<dbReference type="RefSeq" id="XP_007393630.1">
    <property type="nucleotide sequence ID" value="XM_007393568.1"/>
</dbReference>
<feature type="region of interest" description="Disordered" evidence="1">
    <location>
        <begin position="116"/>
        <end position="191"/>
    </location>
</feature>
<dbReference type="GeneID" id="18915508"/>
<dbReference type="OrthoDB" id="3362246at2759"/>
<evidence type="ECO:0000256" key="3">
    <source>
        <dbReference type="SAM" id="SignalP"/>
    </source>
</evidence>
<keyword evidence="3" id="KW-0732">Signal</keyword>
<feature type="signal peptide" evidence="3">
    <location>
        <begin position="1"/>
        <end position="20"/>
    </location>
</feature>
<keyword evidence="2" id="KW-0812">Transmembrane</keyword>
<dbReference type="PANTHER" id="PTHR37487:SF2">
    <property type="entry name" value="EXPRESSED PROTEIN"/>
    <property type="match status" value="1"/>
</dbReference>
<organism evidence="4 5">
    <name type="scientific">Phanerochaete carnosa (strain HHB-10118-sp)</name>
    <name type="common">White-rot fungus</name>
    <name type="synonym">Peniophora carnosa</name>
    <dbReference type="NCBI Taxonomy" id="650164"/>
    <lineage>
        <taxon>Eukaryota</taxon>
        <taxon>Fungi</taxon>
        <taxon>Dikarya</taxon>
        <taxon>Basidiomycota</taxon>
        <taxon>Agaricomycotina</taxon>
        <taxon>Agaricomycetes</taxon>
        <taxon>Polyporales</taxon>
        <taxon>Phanerochaetaceae</taxon>
        <taxon>Phanerochaete</taxon>
    </lineage>
</organism>
<gene>
    <name evidence="4" type="ORF">PHACADRAFT_252528</name>
</gene>
<keyword evidence="5" id="KW-1185">Reference proteome</keyword>
<feature type="transmembrane region" description="Helical" evidence="2">
    <location>
        <begin position="194"/>
        <end position="215"/>
    </location>
</feature>
<dbReference type="Proteomes" id="UP000008370">
    <property type="component" value="Unassembled WGS sequence"/>
</dbReference>
<dbReference type="HOGENOM" id="CLU_063099_1_0_1"/>
<accession>K5V6K0</accession>
<protein>
    <submittedName>
        <fullName evidence="4">Uncharacterized protein</fullName>
    </submittedName>
</protein>
<keyword evidence="2" id="KW-0472">Membrane</keyword>
<keyword evidence="2" id="KW-1133">Transmembrane helix</keyword>
<evidence type="ECO:0000313" key="5">
    <source>
        <dbReference type="Proteomes" id="UP000008370"/>
    </source>
</evidence>
<dbReference type="InParanoid" id="K5V6K0"/>
<dbReference type="EMBL" id="JH930470">
    <property type="protein sequence ID" value="EKM58311.1"/>
    <property type="molecule type" value="Genomic_DNA"/>
</dbReference>
<sequence>MKNVLLALITVAVSTGFAAAQFQVNTPNNVLECVPTQITWTAGGTAPYVLVVNANDANGAVLEQFSGINQTSFTWTTDIPSGQAVGFNVRDATGTNEQSAAVTILPGTSTSCITSAGASATPTSAASTGGSTSGGVPSTASTSGLSASNSAGSGTGSASSPLSTAPSSSGSSGSSGTSSASGSSPSTTGGSNGALGNSVAIGAVGFIGAAVAAIMA</sequence>
<dbReference type="PANTHER" id="PTHR37487">
    <property type="entry name" value="CHROMOSOME 1, WHOLE GENOME SHOTGUN SEQUENCE"/>
    <property type="match status" value="1"/>
</dbReference>
<reference evidence="4 5" key="1">
    <citation type="journal article" date="2012" name="BMC Genomics">
        <title>Comparative genomics of the white-rot fungi, Phanerochaete carnosa and P. chrysosporium, to elucidate the genetic basis of the distinct wood types they colonize.</title>
        <authorList>
            <person name="Suzuki H."/>
            <person name="MacDonald J."/>
            <person name="Syed K."/>
            <person name="Salamov A."/>
            <person name="Hori C."/>
            <person name="Aerts A."/>
            <person name="Henrissat B."/>
            <person name="Wiebenga A."/>
            <person name="vanKuyk P.A."/>
            <person name="Barry K."/>
            <person name="Lindquist E."/>
            <person name="LaButti K."/>
            <person name="Lapidus A."/>
            <person name="Lucas S."/>
            <person name="Coutinho P."/>
            <person name="Gong Y."/>
            <person name="Samejima M."/>
            <person name="Mahadevan R."/>
            <person name="Abou-Zaid M."/>
            <person name="de Vries R.P."/>
            <person name="Igarashi K."/>
            <person name="Yadav J.S."/>
            <person name="Grigoriev I.V."/>
            <person name="Master E.R."/>
        </authorList>
    </citation>
    <scope>NUCLEOTIDE SEQUENCE [LARGE SCALE GENOMIC DNA]</scope>
    <source>
        <strain evidence="4 5">HHB-10118-sp</strain>
    </source>
</reference>
<feature type="chain" id="PRO_5003884480" evidence="3">
    <location>
        <begin position="21"/>
        <end position="216"/>
    </location>
</feature>
<feature type="compositionally biased region" description="Low complexity" evidence="1">
    <location>
        <begin position="116"/>
        <end position="189"/>
    </location>
</feature>
<dbReference type="KEGG" id="pco:PHACADRAFT_252528"/>
<evidence type="ECO:0000256" key="1">
    <source>
        <dbReference type="SAM" id="MobiDB-lite"/>
    </source>
</evidence>
<name>K5V6K0_PHACS</name>